<feature type="transmembrane region" description="Helical" evidence="6">
    <location>
        <begin position="326"/>
        <end position="350"/>
    </location>
</feature>
<organism evidence="7 8">
    <name type="scientific">Stachybotrys elegans</name>
    <dbReference type="NCBI Taxonomy" id="80388"/>
    <lineage>
        <taxon>Eukaryota</taxon>
        <taxon>Fungi</taxon>
        <taxon>Dikarya</taxon>
        <taxon>Ascomycota</taxon>
        <taxon>Pezizomycotina</taxon>
        <taxon>Sordariomycetes</taxon>
        <taxon>Hypocreomycetidae</taxon>
        <taxon>Hypocreales</taxon>
        <taxon>Stachybotryaceae</taxon>
        <taxon>Stachybotrys</taxon>
    </lineage>
</organism>
<comment type="subcellular location">
    <subcellularLocation>
        <location evidence="1">Membrane</location>
        <topology evidence="1">Multi-pass membrane protein</topology>
    </subcellularLocation>
</comment>
<dbReference type="EMBL" id="JAGPNK010000008">
    <property type="protein sequence ID" value="KAH7316876.1"/>
    <property type="molecule type" value="Genomic_DNA"/>
</dbReference>
<name>A0A8K0WR67_9HYPO</name>
<dbReference type="OrthoDB" id="6730379at2759"/>
<keyword evidence="4 6" id="KW-1133">Transmembrane helix</keyword>
<proteinExistence type="predicted"/>
<feature type="transmembrane region" description="Helical" evidence="6">
    <location>
        <begin position="293"/>
        <end position="314"/>
    </location>
</feature>
<keyword evidence="8" id="KW-1185">Reference proteome</keyword>
<keyword evidence="2" id="KW-0813">Transport</keyword>
<feature type="transmembrane region" description="Helical" evidence="6">
    <location>
        <begin position="30"/>
        <end position="54"/>
    </location>
</feature>
<dbReference type="Proteomes" id="UP000813444">
    <property type="component" value="Unassembled WGS sequence"/>
</dbReference>
<protein>
    <submittedName>
        <fullName evidence="7">Major facilitator superfamily domain-containing protein</fullName>
    </submittedName>
</protein>
<accession>A0A8K0WR67</accession>
<evidence type="ECO:0000256" key="5">
    <source>
        <dbReference type="ARBA" id="ARBA00023136"/>
    </source>
</evidence>
<dbReference type="AlphaFoldDB" id="A0A8K0WR67"/>
<dbReference type="PANTHER" id="PTHR43791">
    <property type="entry name" value="PERMEASE-RELATED"/>
    <property type="match status" value="1"/>
</dbReference>
<dbReference type="GO" id="GO:0022857">
    <property type="term" value="F:transmembrane transporter activity"/>
    <property type="evidence" value="ECO:0007669"/>
    <property type="project" value="InterPro"/>
</dbReference>
<feature type="transmembrane region" description="Helical" evidence="6">
    <location>
        <begin position="259"/>
        <end position="281"/>
    </location>
</feature>
<evidence type="ECO:0000313" key="7">
    <source>
        <dbReference type="EMBL" id="KAH7316876.1"/>
    </source>
</evidence>
<evidence type="ECO:0000256" key="2">
    <source>
        <dbReference type="ARBA" id="ARBA00022448"/>
    </source>
</evidence>
<dbReference type="InterPro" id="IPR036259">
    <property type="entry name" value="MFS_trans_sf"/>
</dbReference>
<dbReference type="PANTHER" id="PTHR43791:SF97">
    <property type="entry name" value="ALLANTOATE TRANSPORTER, PUTATIVE (AFU_ORTHOLOGUE AFUA_1G14700)-RELATED"/>
    <property type="match status" value="1"/>
</dbReference>
<sequence>MVLSSRGVQVASSKSLVCIPLGHTNGKSHILWGIILVATVGARNWAGLMALRFILGGLEAGIGPAWMLITSINGISQMLGSGISWGLGHTNNPHLAPWQLVFLVIGVITLAVGIASFFLFPSSPIDFKLFSEEEKVVSVWRVVENQTGIKHDKALPYQIQEAFLEPRVWFLAGQQLSIGIINSSIANFMSAMLRGFGYTSVETVLWQLPNGAFQLVCTVAAGYSVSKFPNISIFTILLVHVPSLAGIIGIATIDLGHRPALTACCWLLGVVRATIILNWSVIASNVAGHTKRMTVNGLNFVCYATGNIIGPFMFTPAEAPRYMTATRALIGVYVSSMFFTAAIGVCLWLWNRNRDREEAAGSEPSDDAQEDGF</sequence>
<keyword evidence="3 6" id="KW-0812">Transmembrane</keyword>
<evidence type="ECO:0000313" key="8">
    <source>
        <dbReference type="Proteomes" id="UP000813444"/>
    </source>
</evidence>
<evidence type="ECO:0000256" key="1">
    <source>
        <dbReference type="ARBA" id="ARBA00004141"/>
    </source>
</evidence>
<feature type="transmembrane region" description="Helical" evidence="6">
    <location>
        <begin position="100"/>
        <end position="120"/>
    </location>
</feature>
<evidence type="ECO:0000256" key="4">
    <source>
        <dbReference type="ARBA" id="ARBA00022989"/>
    </source>
</evidence>
<dbReference type="Pfam" id="PF07690">
    <property type="entry name" value="MFS_1"/>
    <property type="match status" value="1"/>
</dbReference>
<reference evidence="7" key="1">
    <citation type="journal article" date="2021" name="Nat. Commun.">
        <title>Genetic determinants of endophytism in the Arabidopsis root mycobiome.</title>
        <authorList>
            <person name="Mesny F."/>
            <person name="Miyauchi S."/>
            <person name="Thiergart T."/>
            <person name="Pickel B."/>
            <person name="Atanasova L."/>
            <person name="Karlsson M."/>
            <person name="Huettel B."/>
            <person name="Barry K.W."/>
            <person name="Haridas S."/>
            <person name="Chen C."/>
            <person name="Bauer D."/>
            <person name="Andreopoulos W."/>
            <person name="Pangilinan J."/>
            <person name="LaButti K."/>
            <person name="Riley R."/>
            <person name="Lipzen A."/>
            <person name="Clum A."/>
            <person name="Drula E."/>
            <person name="Henrissat B."/>
            <person name="Kohler A."/>
            <person name="Grigoriev I.V."/>
            <person name="Martin F.M."/>
            <person name="Hacquard S."/>
        </authorList>
    </citation>
    <scope>NUCLEOTIDE SEQUENCE</scope>
    <source>
        <strain evidence="7">MPI-CAGE-CH-0235</strain>
    </source>
</reference>
<dbReference type="GO" id="GO:0016020">
    <property type="term" value="C:membrane"/>
    <property type="evidence" value="ECO:0007669"/>
    <property type="project" value="UniProtKB-SubCell"/>
</dbReference>
<feature type="transmembrane region" description="Helical" evidence="6">
    <location>
        <begin position="231"/>
        <end position="253"/>
    </location>
</feature>
<keyword evidence="5 6" id="KW-0472">Membrane</keyword>
<evidence type="ECO:0000256" key="6">
    <source>
        <dbReference type="SAM" id="Phobius"/>
    </source>
</evidence>
<dbReference type="InterPro" id="IPR011701">
    <property type="entry name" value="MFS"/>
</dbReference>
<evidence type="ECO:0000256" key="3">
    <source>
        <dbReference type="ARBA" id="ARBA00022692"/>
    </source>
</evidence>
<dbReference type="Gene3D" id="1.20.1250.20">
    <property type="entry name" value="MFS general substrate transporter like domains"/>
    <property type="match status" value="1"/>
</dbReference>
<comment type="caution">
    <text evidence="7">The sequence shown here is derived from an EMBL/GenBank/DDBJ whole genome shotgun (WGS) entry which is preliminary data.</text>
</comment>
<gene>
    <name evidence="7" type="ORF">B0I35DRAFT_451699</name>
</gene>
<dbReference type="SUPFAM" id="SSF103473">
    <property type="entry name" value="MFS general substrate transporter"/>
    <property type="match status" value="1"/>
</dbReference>